<dbReference type="InterPro" id="IPR001094">
    <property type="entry name" value="Flavdoxin-like"/>
</dbReference>
<keyword evidence="7" id="KW-0274">FAD</keyword>
<dbReference type="GeneTree" id="ENSGT00940000155822"/>
<evidence type="ECO:0000256" key="7">
    <source>
        <dbReference type="ARBA" id="ARBA00022827"/>
    </source>
</evidence>
<dbReference type="Gene3D" id="2.40.30.10">
    <property type="entry name" value="Translation factors"/>
    <property type="match status" value="1"/>
</dbReference>
<dbReference type="FunFam" id="3.40.50.360:FF:000059">
    <property type="entry name" value="5-methyltetrahydrofolate-homocysteine methyltransferase reductase"/>
    <property type="match status" value="1"/>
</dbReference>
<dbReference type="SUPFAM" id="SSF63380">
    <property type="entry name" value="Riboflavin synthase domain-like"/>
    <property type="match status" value="1"/>
</dbReference>
<evidence type="ECO:0000256" key="10">
    <source>
        <dbReference type="ARBA" id="ARBA00023167"/>
    </source>
</evidence>
<dbReference type="GO" id="GO:0009086">
    <property type="term" value="P:methionine biosynthetic process"/>
    <property type="evidence" value="ECO:0007669"/>
    <property type="project" value="UniProtKB-KW"/>
</dbReference>
<protein>
    <recommendedName>
        <fullName evidence="12">Methionine synthase reductase</fullName>
        <ecNumber evidence="11">1.16.1.8</ecNumber>
    </recommendedName>
</protein>
<dbReference type="AlphaFoldDB" id="A0A8C8JT00"/>
<dbReference type="CDD" id="cd06203">
    <property type="entry name" value="methionine_synthase_red"/>
    <property type="match status" value="1"/>
</dbReference>
<dbReference type="Gene3D" id="1.20.990.10">
    <property type="entry name" value="NADPH-cytochrome p450 Reductase, Chain A, domain 3"/>
    <property type="match status" value="1"/>
</dbReference>
<dbReference type="GO" id="GO:0050667">
    <property type="term" value="P:homocysteine metabolic process"/>
    <property type="evidence" value="ECO:0007669"/>
    <property type="project" value="TreeGrafter"/>
</dbReference>
<evidence type="ECO:0000256" key="5">
    <source>
        <dbReference type="ARBA" id="ARBA00022643"/>
    </source>
</evidence>
<dbReference type="PRINTS" id="PR00371">
    <property type="entry name" value="FPNCR"/>
</dbReference>
<dbReference type="Ensembl" id="ENSOTST00005103895.2">
    <property type="protein sequence ID" value="ENSOTSP00005095905.2"/>
    <property type="gene ID" value="ENSOTSG00005044568.2"/>
</dbReference>
<sequence>MPCEVKPRFLVLYGSQKGQAQSIAEGIADEAEERGLVADIYCLSEGGKFNLEKESAPVVFVVSTTGDGDPPDTALKFVKNIKKKTLPSDHYSHLCYALIALGDTNYENFCNCGKTIDGRLQELGAKHFYATGHADDGVGLELVLDPWLEGLWEAIRGALSKMATPQPERDGYVRDLRASLNETPELSTGSAVTDVRPVSLTSNNRTAPKLDGVVTDPESVLETQSGAPSAVVEASLTCSLPPLSESVLNIPALPPAYLDVTLQEATIEEETSAPVSKETIHEVPISRAVQLTRDDSAKTALLIELDISAHPMAYQPGDSLDVLCPNRASEVGELLQRLCLQDQRSHCVQLSLRKDTKKKAAHLPSYIPENSTLTYMFTWSLELRTVPKKAFLRSLVECTEDSGERRRLQELCSKQGSVDYNLYVRDPSLGLLDLLRAFPACQPPLSLLIEHLPKLQPRPYSAASSSFRHPGQLHFVFNVIEFPACTWRPTGRQGLCTGWLSDLVNPILLNPITCVLRENCSFHLPSDLSKPLIMIGPGTGVAPFIGFLQQREKEREENPEAEFGETWLFFGCRHRDQDFLFREELQGFVGKGTLNHLKVCFSRDTQMGTETKTGPRYVQHNLLLHAKDLTNLLLKENGYLYVCGDAKNMAKDVNETLIEMVSAELQLDKLDAMKRLAGLREEKHYLQDIWC</sequence>
<evidence type="ECO:0000256" key="6">
    <source>
        <dbReference type="ARBA" id="ARBA00022691"/>
    </source>
</evidence>
<keyword evidence="4" id="KW-0285">Flavoprotein</keyword>
<name>A0A8C8JT00_ONCTS</name>
<evidence type="ECO:0000256" key="11">
    <source>
        <dbReference type="ARBA" id="ARBA00039088"/>
    </source>
</evidence>
<evidence type="ECO:0000256" key="1">
    <source>
        <dbReference type="ARBA" id="ARBA00001917"/>
    </source>
</evidence>
<dbReference type="Gene3D" id="3.40.50.360">
    <property type="match status" value="1"/>
</dbReference>
<dbReference type="Pfam" id="PF00175">
    <property type="entry name" value="NAD_binding_1"/>
    <property type="match status" value="1"/>
</dbReference>
<gene>
    <name evidence="15" type="primary">MTRR</name>
</gene>
<feature type="domain" description="Flavodoxin-like" evidence="13">
    <location>
        <begin position="9"/>
        <end position="152"/>
    </location>
</feature>
<comment type="cofactor">
    <cofactor evidence="2">
        <name>FAD</name>
        <dbReference type="ChEBI" id="CHEBI:57692"/>
    </cofactor>
</comment>
<dbReference type="PANTHER" id="PTHR19384:SF84">
    <property type="entry name" value="METHIONINE SYNTHASE REDUCTASE"/>
    <property type="match status" value="1"/>
</dbReference>
<dbReference type="SUPFAM" id="SSF52218">
    <property type="entry name" value="Flavoproteins"/>
    <property type="match status" value="1"/>
</dbReference>
<evidence type="ECO:0000256" key="4">
    <source>
        <dbReference type="ARBA" id="ARBA00022630"/>
    </source>
</evidence>
<organism evidence="15 16">
    <name type="scientific">Oncorhynchus tshawytscha</name>
    <name type="common">Chinook salmon</name>
    <name type="synonym">Salmo tshawytscha</name>
    <dbReference type="NCBI Taxonomy" id="74940"/>
    <lineage>
        <taxon>Eukaryota</taxon>
        <taxon>Metazoa</taxon>
        <taxon>Chordata</taxon>
        <taxon>Craniata</taxon>
        <taxon>Vertebrata</taxon>
        <taxon>Euteleostomi</taxon>
        <taxon>Actinopterygii</taxon>
        <taxon>Neopterygii</taxon>
        <taxon>Teleostei</taxon>
        <taxon>Protacanthopterygii</taxon>
        <taxon>Salmoniformes</taxon>
        <taxon>Salmonidae</taxon>
        <taxon>Salmoninae</taxon>
        <taxon>Oncorhynchus</taxon>
    </lineage>
</organism>
<evidence type="ECO:0000259" key="14">
    <source>
        <dbReference type="PROSITE" id="PS51384"/>
    </source>
</evidence>
<feature type="domain" description="FAD-binding FR-type" evidence="14">
    <location>
        <begin position="278"/>
        <end position="525"/>
    </location>
</feature>
<dbReference type="SUPFAM" id="SSF52343">
    <property type="entry name" value="Ferredoxin reductase-like, C-terminal NADP-linked domain"/>
    <property type="match status" value="1"/>
</dbReference>
<dbReference type="FunFam" id="1.20.990.10:FF:000007">
    <property type="entry name" value="Methionine synthase reductase"/>
    <property type="match status" value="1"/>
</dbReference>
<keyword evidence="8" id="KW-0521">NADP</keyword>
<dbReference type="Pfam" id="PF00667">
    <property type="entry name" value="FAD_binding_1"/>
    <property type="match status" value="1"/>
</dbReference>
<dbReference type="GO" id="GO:0005829">
    <property type="term" value="C:cytosol"/>
    <property type="evidence" value="ECO:0007669"/>
    <property type="project" value="TreeGrafter"/>
</dbReference>
<dbReference type="Pfam" id="PF00258">
    <property type="entry name" value="Flavodoxin_1"/>
    <property type="match status" value="1"/>
</dbReference>
<keyword evidence="3" id="KW-0028">Amino-acid biosynthesis</keyword>
<dbReference type="InterPro" id="IPR023173">
    <property type="entry name" value="NADPH_Cyt_P450_Rdtase_alpha"/>
</dbReference>
<evidence type="ECO:0000313" key="15">
    <source>
        <dbReference type="Ensembl" id="ENSOTSP00005095905.2"/>
    </source>
</evidence>
<dbReference type="EC" id="1.16.1.8" evidence="11"/>
<keyword evidence="6" id="KW-0949">S-adenosyl-L-methionine</keyword>
<dbReference type="FunFam" id="3.40.50.80:FF:000018">
    <property type="entry name" value="NADPH--cytochrome P450 reductase"/>
    <property type="match status" value="1"/>
</dbReference>
<dbReference type="PROSITE" id="PS51384">
    <property type="entry name" value="FAD_FR"/>
    <property type="match status" value="1"/>
</dbReference>
<evidence type="ECO:0000259" key="13">
    <source>
        <dbReference type="PROSITE" id="PS50902"/>
    </source>
</evidence>
<keyword evidence="9" id="KW-0560">Oxidoreductase</keyword>
<dbReference type="GO" id="GO:0050660">
    <property type="term" value="F:flavin adenine dinucleotide binding"/>
    <property type="evidence" value="ECO:0007669"/>
    <property type="project" value="TreeGrafter"/>
</dbReference>
<comment type="cofactor">
    <cofactor evidence="1">
        <name>FMN</name>
        <dbReference type="ChEBI" id="CHEBI:58210"/>
    </cofactor>
</comment>
<dbReference type="PROSITE" id="PS50902">
    <property type="entry name" value="FLAVODOXIN_LIKE"/>
    <property type="match status" value="1"/>
</dbReference>
<dbReference type="InterPro" id="IPR039261">
    <property type="entry name" value="FNR_nucleotide-bd"/>
</dbReference>
<keyword evidence="10" id="KW-0486">Methionine biosynthesis</keyword>
<dbReference type="InterPro" id="IPR029039">
    <property type="entry name" value="Flavoprotein-like_sf"/>
</dbReference>
<dbReference type="Proteomes" id="UP000694402">
    <property type="component" value="Unassembled WGS sequence"/>
</dbReference>
<dbReference type="InterPro" id="IPR001709">
    <property type="entry name" value="Flavoprot_Pyr_Nucl_cyt_Rdtase"/>
</dbReference>
<dbReference type="InterPro" id="IPR017938">
    <property type="entry name" value="Riboflavin_synthase-like_b-brl"/>
</dbReference>
<evidence type="ECO:0000256" key="3">
    <source>
        <dbReference type="ARBA" id="ARBA00022605"/>
    </source>
</evidence>
<evidence type="ECO:0000313" key="16">
    <source>
        <dbReference type="Proteomes" id="UP000694402"/>
    </source>
</evidence>
<dbReference type="InterPro" id="IPR017927">
    <property type="entry name" value="FAD-bd_FR_type"/>
</dbReference>
<dbReference type="GO" id="GO:0030586">
    <property type="term" value="F:[methionine synthase] reductase (NADPH) activity"/>
    <property type="evidence" value="ECO:0007669"/>
    <property type="project" value="UniProtKB-EC"/>
</dbReference>
<dbReference type="PRINTS" id="PR00369">
    <property type="entry name" value="FLAVODOXIN"/>
</dbReference>
<dbReference type="GO" id="GO:0010181">
    <property type="term" value="F:FMN binding"/>
    <property type="evidence" value="ECO:0007669"/>
    <property type="project" value="InterPro"/>
</dbReference>
<reference evidence="15" key="1">
    <citation type="submission" date="2025-08" db="UniProtKB">
        <authorList>
            <consortium name="Ensembl"/>
        </authorList>
    </citation>
    <scope>IDENTIFICATION</scope>
</reference>
<keyword evidence="16" id="KW-1185">Reference proteome</keyword>
<evidence type="ECO:0000256" key="8">
    <source>
        <dbReference type="ARBA" id="ARBA00022857"/>
    </source>
</evidence>
<evidence type="ECO:0000256" key="12">
    <source>
        <dbReference type="ARBA" id="ARBA00040659"/>
    </source>
</evidence>
<dbReference type="InterPro" id="IPR008254">
    <property type="entry name" value="Flavodoxin/NO_synth"/>
</dbReference>
<evidence type="ECO:0000256" key="9">
    <source>
        <dbReference type="ARBA" id="ARBA00023002"/>
    </source>
</evidence>
<dbReference type="Gene3D" id="3.40.50.80">
    <property type="entry name" value="Nucleotide-binding domain of ferredoxin-NADP reductase (FNR) module"/>
    <property type="match status" value="1"/>
</dbReference>
<reference evidence="15" key="2">
    <citation type="submission" date="2025-09" db="UniProtKB">
        <authorList>
            <consortium name="Ensembl"/>
        </authorList>
    </citation>
    <scope>IDENTIFICATION</scope>
</reference>
<dbReference type="PANTHER" id="PTHR19384">
    <property type="entry name" value="NITRIC OXIDE SYNTHASE-RELATED"/>
    <property type="match status" value="1"/>
</dbReference>
<dbReference type="InterPro" id="IPR003097">
    <property type="entry name" value="CysJ-like_FAD-binding"/>
</dbReference>
<proteinExistence type="predicted"/>
<dbReference type="InterPro" id="IPR001433">
    <property type="entry name" value="OxRdtase_FAD/NAD-bd"/>
</dbReference>
<keyword evidence="5" id="KW-0288">FMN</keyword>
<evidence type="ECO:0000256" key="2">
    <source>
        <dbReference type="ARBA" id="ARBA00001974"/>
    </source>
</evidence>
<accession>A0A8C8JT00</accession>